<proteinExistence type="predicted"/>
<feature type="region of interest" description="Disordered" evidence="1">
    <location>
        <begin position="1"/>
        <end position="87"/>
    </location>
</feature>
<dbReference type="Pfam" id="PF11154">
    <property type="entry name" value="DUF2934"/>
    <property type="match status" value="1"/>
</dbReference>
<keyword evidence="3" id="KW-1185">Reference proteome</keyword>
<dbReference type="InterPro" id="IPR021327">
    <property type="entry name" value="DUF2934"/>
</dbReference>
<feature type="compositionally biased region" description="Basic and acidic residues" evidence="1">
    <location>
        <begin position="77"/>
        <end position="87"/>
    </location>
</feature>
<organism evidence="2 3">
    <name type="scientific">Paracoccus aestuarii</name>
    <dbReference type="NCBI Taxonomy" id="453842"/>
    <lineage>
        <taxon>Bacteria</taxon>
        <taxon>Pseudomonadati</taxon>
        <taxon>Pseudomonadota</taxon>
        <taxon>Alphaproteobacteria</taxon>
        <taxon>Rhodobacterales</taxon>
        <taxon>Paracoccaceae</taxon>
        <taxon>Paracoccus</taxon>
    </lineage>
</organism>
<reference evidence="2 3" key="1">
    <citation type="submission" date="2018-09" db="EMBL/GenBank/DDBJ databases">
        <title>Paracoccus onubensis nov. sp. a moderate halophilic bacterium isolated from Gruta de las Maravillas (Aracena, Spain).</title>
        <authorList>
            <person name="Jurado V."/>
            <person name="Gutierrez-Patricio S."/>
            <person name="Gonzalez-Pimentel J.L."/>
            <person name="Laiz L."/>
            <person name="Saiz-Jimenez C."/>
        </authorList>
    </citation>
    <scope>NUCLEOTIDE SEQUENCE [LARGE SCALE GENOMIC DNA]</scope>
    <source>
        <strain evidence="2 3">DSM 19484</strain>
    </source>
</reference>
<feature type="compositionally biased region" description="Basic and acidic residues" evidence="1">
    <location>
        <begin position="8"/>
        <end position="41"/>
    </location>
</feature>
<feature type="compositionally biased region" description="Basic and acidic residues" evidence="1">
    <location>
        <begin position="59"/>
        <end position="69"/>
    </location>
</feature>
<dbReference type="OrthoDB" id="9811127at2"/>
<name>A0A418ZWG7_9RHOB</name>
<accession>A0A418ZWG7</accession>
<evidence type="ECO:0000256" key="1">
    <source>
        <dbReference type="SAM" id="MobiDB-lite"/>
    </source>
</evidence>
<dbReference type="AlphaFoldDB" id="A0A418ZWG7"/>
<dbReference type="Proteomes" id="UP000285530">
    <property type="component" value="Unassembled WGS sequence"/>
</dbReference>
<gene>
    <name evidence="2" type="ORF">D3P06_08950</name>
</gene>
<comment type="caution">
    <text evidence="2">The sequence shown here is derived from an EMBL/GenBank/DDBJ whole genome shotgun (WGS) entry which is preliminary data.</text>
</comment>
<sequence length="87" mass="9669">MMTNDQDEMIRARAHKIWESEGCPEGRESDHWARAEAEVKAEGGTSDDAPAQGTPDYGKPTDRGQEEGHSPPNVAGDEPHRREQRKS</sequence>
<evidence type="ECO:0000313" key="2">
    <source>
        <dbReference type="EMBL" id="RJL04835.1"/>
    </source>
</evidence>
<evidence type="ECO:0000313" key="3">
    <source>
        <dbReference type="Proteomes" id="UP000285530"/>
    </source>
</evidence>
<dbReference type="EMBL" id="QZEV01000037">
    <property type="protein sequence ID" value="RJL04835.1"/>
    <property type="molecule type" value="Genomic_DNA"/>
</dbReference>
<protein>
    <submittedName>
        <fullName evidence="2">DUF2934 domain-containing protein</fullName>
    </submittedName>
</protein>